<dbReference type="RefSeq" id="WP_380687362.1">
    <property type="nucleotide sequence ID" value="NZ_JBHRSS010000003.1"/>
</dbReference>
<feature type="transmembrane region" description="Helical" evidence="1">
    <location>
        <begin position="46"/>
        <end position="66"/>
    </location>
</feature>
<sequence length="159" mass="17348">MNVDESSPALHAKRRASLARIDRLAWWLDDAIRIPVIGKRVGVDGLFGLIPFAGDLVGAGLSSLMVAEALRLGAPKRVWMRMGANVGVDFVVGLVPVAGDLFDLVWKANRRNEQVMRRWLEEVTATEEKQSKWPGAMGIGLGLAGAFIVTVVLWRAIFG</sequence>
<keyword evidence="1" id="KW-0812">Transmembrane</keyword>
<keyword evidence="1" id="KW-0472">Membrane</keyword>
<accession>A0ABV7EL14</accession>
<dbReference type="EMBL" id="JBHRSS010000003">
    <property type="protein sequence ID" value="MFC3103385.1"/>
    <property type="molecule type" value="Genomic_DNA"/>
</dbReference>
<feature type="transmembrane region" description="Helical" evidence="1">
    <location>
        <begin position="78"/>
        <end position="99"/>
    </location>
</feature>
<keyword evidence="1" id="KW-1133">Transmembrane helix</keyword>
<reference evidence="3" key="1">
    <citation type="journal article" date="2019" name="Int. J. Syst. Evol. Microbiol.">
        <title>The Global Catalogue of Microorganisms (GCM) 10K type strain sequencing project: providing services to taxonomists for standard genome sequencing and annotation.</title>
        <authorList>
            <consortium name="The Broad Institute Genomics Platform"/>
            <consortium name="The Broad Institute Genome Sequencing Center for Infectious Disease"/>
            <person name="Wu L."/>
            <person name="Ma J."/>
        </authorList>
    </citation>
    <scope>NUCLEOTIDE SEQUENCE [LARGE SCALE GENOMIC DNA]</scope>
    <source>
        <strain evidence="3">KCTC 52640</strain>
    </source>
</reference>
<name>A0ABV7EL14_9GAMM</name>
<keyword evidence="3" id="KW-1185">Reference proteome</keyword>
<evidence type="ECO:0000256" key="1">
    <source>
        <dbReference type="SAM" id="Phobius"/>
    </source>
</evidence>
<dbReference type="Pfam" id="PF13430">
    <property type="entry name" value="DUF4112"/>
    <property type="match status" value="1"/>
</dbReference>
<comment type="caution">
    <text evidence="2">The sequence shown here is derived from an EMBL/GenBank/DDBJ whole genome shotgun (WGS) entry which is preliminary data.</text>
</comment>
<dbReference type="PANTHER" id="PTHR35519">
    <property type="entry name" value="MEMBRANE PROTEINS"/>
    <property type="match status" value="1"/>
</dbReference>
<proteinExistence type="predicted"/>
<feature type="transmembrane region" description="Helical" evidence="1">
    <location>
        <begin position="136"/>
        <end position="158"/>
    </location>
</feature>
<dbReference type="Proteomes" id="UP001595462">
    <property type="component" value="Unassembled WGS sequence"/>
</dbReference>
<evidence type="ECO:0000313" key="2">
    <source>
        <dbReference type="EMBL" id="MFC3103385.1"/>
    </source>
</evidence>
<dbReference type="PANTHER" id="PTHR35519:SF2">
    <property type="entry name" value="PH DOMAIN PROTEIN"/>
    <property type="match status" value="1"/>
</dbReference>
<organism evidence="2 3">
    <name type="scientific">Salinisphaera aquimarina</name>
    <dbReference type="NCBI Taxonomy" id="2094031"/>
    <lineage>
        <taxon>Bacteria</taxon>
        <taxon>Pseudomonadati</taxon>
        <taxon>Pseudomonadota</taxon>
        <taxon>Gammaproteobacteria</taxon>
        <taxon>Salinisphaerales</taxon>
        <taxon>Salinisphaeraceae</taxon>
        <taxon>Salinisphaera</taxon>
    </lineage>
</organism>
<gene>
    <name evidence="2" type="ORF">ACFOSU_05705</name>
</gene>
<protein>
    <submittedName>
        <fullName evidence="2">DUF4112 domain-containing protein</fullName>
    </submittedName>
</protein>
<evidence type="ECO:0000313" key="3">
    <source>
        <dbReference type="Proteomes" id="UP001595462"/>
    </source>
</evidence>
<dbReference type="InterPro" id="IPR025187">
    <property type="entry name" value="DUF4112"/>
</dbReference>